<reference evidence="2 3" key="1">
    <citation type="submission" date="2017-09" db="EMBL/GenBank/DDBJ databases">
        <authorList>
            <person name="Ehlers B."/>
            <person name="Leendertz F.H."/>
        </authorList>
    </citation>
    <scope>NUCLEOTIDE SEQUENCE [LARGE SCALE GENOMIC DNA]</scope>
    <source>
        <strain evidence="2 3">DSM 45537</strain>
    </source>
</reference>
<evidence type="ECO:0000313" key="2">
    <source>
        <dbReference type="EMBL" id="SNY78795.1"/>
    </source>
</evidence>
<dbReference type="Pfam" id="PF00117">
    <property type="entry name" value="GATase"/>
    <property type="match status" value="1"/>
</dbReference>
<evidence type="ECO:0000259" key="1">
    <source>
        <dbReference type="Pfam" id="PF00117"/>
    </source>
</evidence>
<keyword evidence="2" id="KW-0315">Glutamine amidotransferase</keyword>
<dbReference type="Proteomes" id="UP000219565">
    <property type="component" value="Unassembled WGS sequence"/>
</dbReference>
<dbReference type="CDD" id="cd01741">
    <property type="entry name" value="GATase1_1"/>
    <property type="match status" value="1"/>
</dbReference>
<dbReference type="InterPro" id="IPR017926">
    <property type="entry name" value="GATASE"/>
</dbReference>
<keyword evidence="2" id="KW-0808">Transferase</keyword>
<dbReference type="Gene3D" id="3.40.50.880">
    <property type="match status" value="1"/>
</dbReference>
<dbReference type="AlphaFoldDB" id="A0A285L1N3"/>
<keyword evidence="3" id="KW-1185">Reference proteome</keyword>
<dbReference type="PANTHER" id="PTHR42695:SF5">
    <property type="entry name" value="GLUTAMINE AMIDOTRANSFERASE YLR126C-RELATED"/>
    <property type="match status" value="1"/>
</dbReference>
<name>A0A285L1N3_9NOCA</name>
<organism evidence="2 3">
    <name type="scientific">Nocardia amikacinitolerans</name>
    <dbReference type="NCBI Taxonomy" id="756689"/>
    <lineage>
        <taxon>Bacteria</taxon>
        <taxon>Bacillati</taxon>
        <taxon>Actinomycetota</taxon>
        <taxon>Actinomycetes</taxon>
        <taxon>Mycobacteriales</taxon>
        <taxon>Nocardiaceae</taxon>
        <taxon>Nocardia</taxon>
    </lineage>
</organism>
<feature type="domain" description="Glutamine amidotransferase" evidence="1">
    <location>
        <begin position="17"/>
        <end position="178"/>
    </location>
</feature>
<gene>
    <name evidence="2" type="ORF">SAMN04244553_1395</name>
</gene>
<accession>A0A285L1N3</accession>
<dbReference type="InterPro" id="IPR029062">
    <property type="entry name" value="Class_I_gatase-like"/>
</dbReference>
<dbReference type="GO" id="GO:0016740">
    <property type="term" value="F:transferase activity"/>
    <property type="evidence" value="ECO:0007669"/>
    <property type="project" value="UniProtKB-KW"/>
</dbReference>
<sequence>MRAVVVQHVPFEGPGLIASALSAAGAEPRVVRVDRGEPLPDASQVDVLVVLGGPMGALDDRDHPYLVNERDLVARCVEQDRPVLGICLGAQLLAAALGARVLRGPVLEVGAGTVTLTGAGSTDPVFGPSGPELPVVHWHHDTFTLPNGAVHVASSKVYPHQAFRVGASYGVQFHVELDADALDEVRPHLPSGIAVAPDAAEAVAATGAQILARWAEHALTAADRRSQQSPGKVRP</sequence>
<evidence type="ECO:0000313" key="3">
    <source>
        <dbReference type="Proteomes" id="UP000219565"/>
    </source>
</evidence>
<protein>
    <submittedName>
        <fullName evidence="2">GMP synthase - Glutamine amidotransferase</fullName>
    </submittedName>
</protein>
<dbReference type="SUPFAM" id="SSF52317">
    <property type="entry name" value="Class I glutamine amidotransferase-like"/>
    <property type="match status" value="1"/>
</dbReference>
<dbReference type="GO" id="GO:0005829">
    <property type="term" value="C:cytosol"/>
    <property type="evidence" value="ECO:0007669"/>
    <property type="project" value="TreeGrafter"/>
</dbReference>
<dbReference type="PROSITE" id="PS51273">
    <property type="entry name" value="GATASE_TYPE_1"/>
    <property type="match status" value="1"/>
</dbReference>
<dbReference type="InterPro" id="IPR044992">
    <property type="entry name" value="ChyE-like"/>
</dbReference>
<dbReference type="PANTHER" id="PTHR42695">
    <property type="entry name" value="GLUTAMINE AMIDOTRANSFERASE YLR126C-RELATED"/>
    <property type="match status" value="1"/>
</dbReference>
<dbReference type="EMBL" id="OBEG01000001">
    <property type="protein sequence ID" value="SNY78795.1"/>
    <property type="molecule type" value="Genomic_DNA"/>
</dbReference>
<proteinExistence type="predicted"/>